<evidence type="ECO:0000313" key="2">
    <source>
        <dbReference type="EMBL" id="GES75977.1"/>
    </source>
</evidence>
<evidence type="ECO:0000313" key="3">
    <source>
        <dbReference type="Proteomes" id="UP000615446"/>
    </source>
</evidence>
<organism evidence="2 3">
    <name type="scientific">Rhizophagus clarus</name>
    <dbReference type="NCBI Taxonomy" id="94130"/>
    <lineage>
        <taxon>Eukaryota</taxon>
        <taxon>Fungi</taxon>
        <taxon>Fungi incertae sedis</taxon>
        <taxon>Mucoromycota</taxon>
        <taxon>Glomeromycotina</taxon>
        <taxon>Glomeromycetes</taxon>
        <taxon>Glomerales</taxon>
        <taxon>Glomeraceae</taxon>
        <taxon>Rhizophagus</taxon>
    </lineage>
</organism>
<name>A0A8H3KZ14_9GLOM</name>
<sequence length="688" mass="78777">MIIDLEGVIHSKIKLGPSFVDSNTKELLPVQDVITLNIHRNNGFIRTAPKTNSTGFSLQFNADENREIQQIVDTVNVYPFDTVATMDGYGYILDDYGNRIDWNIKYPTLSNTVADIIVLPNNTQAEFGQIWSLLTTDLRKHEVNVTRKIFDLSPNRNVTILYDDGTGKRIIRQMTSISDNAYDTFVELTDDGTGSTVNIKIIDSTFNEPGGRYHVLIDDGFTSSKDYHEPTIVQEDNHRTNIISESSIDGKVTDGTTYFKTFENDKLKREEFFNNLTFELAKAIPVDPERITSNKRNEIDTSVSPEQYILSINIKKAKNKDKRSVNLVAKDLDTLIKNKLITVICSGAYSNYLDQEYEYVTIRKNKSYFFYHFGIDTGPVQNIFTTSIFFATFPFIVNLGFIIIIDELMRADLPKLLLKVDELLTLIKESDLQKESEKVRYPSKDCEKAIDPKKVANDSDRTEDMIIEVANEPVHTEDMIIEINDPDHTKVLKIESDNDSKPIEGLIYNNKHMQISEITKELKKIILYLKISDDEVNDISENGYEIKDSSEVEIKVILYVNGLIKSPEKDKTLIKEYIKLEVELEIVDKLAEDLKIIDEFTEKLNELNKFTKKIKDYELMGESIEVIELLEELEKVKIFVKIFIAGVDITNLELLGSKILEFLVLISIYLEQCDFEVSTFILMPNCST</sequence>
<proteinExistence type="predicted"/>
<dbReference type="Proteomes" id="UP000615446">
    <property type="component" value="Unassembled WGS sequence"/>
</dbReference>
<evidence type="ECO:0000256" key="1">
    <source>
        <dbReference type="SAM" id="Phobius"/>
    </source>
</evidence>
<gene>
    <name evidence="2" type="ORF">RCL2_000337900</name>
</gene>
<dbReference type="AlphaFoldDB" id="A0A8H3KZ14"/>
<dbReference type="OrthoDB" id="2446629at2759"/>
<keyword evidence="1" id="KW-0812">Transmembrane</keyword>
<keyword evidence="1" id="KW-0472">Membrane</keyword>
<reference evidence="2" key="1">
    <citation type="submission" date="2019-10" db="EMBL/GenBank/DDBJ databases">
        <title>Conservation and host-specific expression of non-tandemly repeated heterogenous ribosome RNA gene in arbuscular mycorrhizal fungi.</title>
        <authorList>
            <person name="Maeda T."/>
            <person name="Kobayashi Y."/>
            <person name="Nakagawa T."/>
            <person name="Ezawa T."/>
            <person name="Yamaguchi K."/>
            <person name="Bino T."/>
            <person name="Nishimoto Y."/>
            <person name="Shigenobu S."/>
            <person name="Kawaguchi M."/>
        </authorList>
    </citation>
    <scope>NUCLEOTIDE SEQUENCE</scope>
    <source>
        <strain evidence="2">HR1</strain>
    </source>
</reference>
<keyword evidence="1" id="KW-1133">Transmembrane helix</keyword>
<dbReference type="EMBL" id="BLAL01000018">
    <property type="protein sequence ID" value="GES75977.1"/>
    <property type="molecule type" value="Genomic_DNA"/>
</dbReference>
<accession>A0A8H3KZ14</accession>
<protein>
    <submittedName>
        <fullName evidence="2">Uncharacterized protein</fullName>
    </submittedName>
</protein>
<feature type="transmembrane region" description="Helical" evidence="1">
    <location>
        <begin position="383"/>
        <end position="405"/>
    </location>
</feature>
<comment type="caution">
    <text evidence="2">The sequence shown here is derived from an EMBL/GenBank/DDBJ whole genome shotgun (WGS) entry which is preliminary data.</text>
</comment>